<gene>
    <name evidence="3" type="ORF">DJ017_14315</name>
</gene>
<evidence type="ECO:0008006" key="5">
    <source>
        <dbReference type="Google" id="ProtNLM"/>
    </source>
</evidence>
<dbReference type="Proteomes" id="UP000249254">
    <property type="component" value="Unassembled WGS sequence"/>
</dbReference>
<keyword evidence="4" id="KW-1185">Reference proteome</keyword>
<feature type="chain" id="PRO_5016364825" description="DUF3313 domain-containing protein" evidence="2">
    <location>
        <begin position="25"/>
        <end position="216"/>
    </location>
</feature>
<protein>
    <recommendedName>
        <fullName evidence="5">DUF3313 domain-containing protein</fullName>
    </recommendedName>
</protein>
<evidence type="ECO:0000256" key="1">
    <source>
        <dbReference type="SAM" id="MobiDB-lite"/>
    </source>
</evidence>
<accession>A0A328AM18</accession>
<comment type="caution">
    <text evidence="3">The sequence shown here is derived from an EMBL/GenBank/DDBJ whole genome shotgun (WGS) entry which is preliminary data.</text>
</comment>
<organism evidence="3 4">
    <name type="scientific">Phenylobacterium soli</name>
    <dbReference type="NCBI Taxonomy" id="2170551"/>
    <lineage>
        <taxon>Bacteria</taxon>
        <taxon>Pseudomonadati</taxon>
        <taxon>Pseudomonadota</taxon>
        <taxon>Alphaproteobacteria</taxon>
        <taxon>Caulobacterales</taxon>
        <taxon>Caulobacteraceae</taxon>
        <taxon>Phenylobacterium</taxon>
    </lineage>
</organism>
<evidence type="ECO:0000313" key="3">
    <source>
        <dbReference type="EMBL" id="RAK55597.1"/>
    </source>
</evidence>
<evidence type="ECO:0000256" key="2">
    <source>
        <dbReference type="SAM" id="SignalP"/>
    </source>
</evidence>
<feature type="region of interest" description="Disordered" evidence="1">
    <location>
        <begin position="164"/>
        <end position="216"/>
    </location>
</feature>
<reference evidence="4" key="1">
    <citation type="submission" date="2018-05" db="EMBL/GenBank/DDBJ databases">
        <authorList>
            <person name="Li X."/>
        </authorList>
    </citation>
    <scope>NUCLEOTIDE SEQUENCE [LARGE SCALE GENOMIC DNA]</scope>
    <source>
        <strain evidence="4">LX32</strain>
    </source>
</reference>
<dbReference type="AlphaFoldDB" id="A0A328AM18"/>
<evidence type="ECO:0000313" key="4">
    <source>
        <dbReference type="Proteomes" id="UP000249254"/>
    </source>
</evidence>
<feature type="compositionally biased region" description="Polar residues" evidence="1">
    <location>
        <begin position="178"/>
        <end position="192"/>
    </location>
</feature>
<dbReference type="EMBL" id="QFYQ01000001">
    <property type="protein sequence ID" value="RAK55597.1"/>
    <property type="molecule type" value="Genomic_DNA"/>
</dbReference>
<dbReference type="RefSeq" id="WP_111529345.1">
    <property type="nucleotide sequence ID" value="NZ_JBHRSG010000003.1"/>
</dbReference>
<dbReference type="OrthoDB" id="7211066at2"/>
<dbReference type="PROSITE" id="PS51257">
    <property type="entry name" value="PROKAR_LIPOPROTEIN"/>
    <property type="match status" value="1"/>
</dbReference>
<keyword evidence="2" id="KW-0732">Signal</keyword>
<name>A0A328AM18_9CAUL</name>
<sequence>MRYALAASALLAALLLAGCMTTSATNPDRVQTTGQAERENLKGAMGAPLRDLNVLRTKIPPVLLEAMADPYYRPPGALSCGDVVSMMEPLNNALGADLDTPSKDEDDLVDKGRGTVLGAVAGATSGVIPFRGWVRKLTGAEKHDSYVQAAITAGAVRRGYLKGLGESRGCPPPATPSHVKTGQTTVVDQSIRSRYPTKLAPASGTSDGTSPADPPR</sequence>
<feature type="signal peptide" evidence="2">
    <location>
        <begin position="1"/>
        <end position="24"/>
    </location>
</feature>
<proteinExistence type="predicted"/>